<evidence type="ECO:0000256" key="1">
    <source>
        <dbReference type="SAM" id="MobiDB-lite"/>
    </source>
</evidence>
<evidence type="ECO:0000313" key="4">
    <source>
        <dbReference type="Proteomes" id="UP000620156"/>
    </source>
</evidence>
<comment type="caution">
    <text evidence="3">The sequence shown here is derived from an EMBL/GenBank/DDBJ whole genome shotgun (WGS) entry which is preliminary data.</text>
</comment>
<proteinExistence type="predicted"/>
<feature type="transmembrane region" description="Helical" evidence="2">
    <location>
        <begin position="148"/>
        <end position="171"/>
    </location>
</feature>
<keyword evidence="2" id="KW-1133">Transmembrane helix</keyword>
<name>A0A918ETM8_9ACTN</name>
<feature type="compositionally biased region" description="Low complexity" evidence="1">
    <location>
        <begin position="62"/>
        <end position="74"/>
    </location>
</feature>
<dbReference type="AlphaFoldDB" id="A0A918ETM8"/>
<dbReference type="Proteomes" id="UP000620156">
    <property type="component" value="Unassembled WGS sequence"/>
</dbReference>
<accession>A0A918ETM8</accession>
<dbReference type="EMBL" id="BMQK01000011">
    <property type="protein sequence ID" value="GGQ70584.1"/>
    <property type="molecule type" value="Genomic_DNA"/>
</dbReference>
<gene>
    <name evidence="3" type="ORF">GCM10010145_45280</name>
</gene>
<keyword evidence="2" id="KW-0472">Membrane</keyword>
<feature type="region of interest" description="Disordered" evidence="1">
    <location>
        <begin position="1"/>
        <end position="88"/>
    </location>
</feature>
<keyword evidence="2" id="KW-0812">Transmembrane</keyword>
<feature type="compositionally biased region" description="Basic and acidic residues" evidence="1">
    <location>
        <begin position="17"/>
        <end position="26"/>
    </location>
</feature>
<keyword evidence="4" id="KW-1185">Reference proteome</keyword>
<reference evidence="3" key="2">
    <citation type="submission" date="2020-09" db="EMBL/GenBank/DDBJ databases">
        <authorList>
            <person name="Sun Q."/>
            <person name="Ohkuma M."/>
        </authorList>
    </citation>
    <scope>NUCLEOTIDE SEQUENCE</scope>
    <source>
        <strain evidence="3">JCM 3131</strain>
    </source>
</reference>
<evidence type="ECO:0000256" key="2">
    <source>
        <dbReference type="SAM" id="Phobius"/>
    </source>
</evidence>
<feature type="transmembrane region" description="Helical" evidence="2">
    <location>
        <begin position="183"/>
        <end position="206"/>
    </location>
</feature>
<organism evidence="3 4">
    <name type="scientific">Streptomyces ruber</name>
    <dbReference type="NCBI Taxonomy" id="83378"/>
    <lineage>
        <taxon>Bacteria</taxon>
        <taxon>Bacillati</taxon>
        <taxon>Actinomycetota</taxon>
        <taxon>Actinomycetes</taxon>
        <taxon>Kitasatosporales</taxon>
        <taxon>Streptomycetaceae</taxon>
        <taxon>Streptomyces</taxon>
    </lineage>
</organism>
<protein>
    <submittedName>
        <fullName evidence="3">Uncharacterized protein</fullName>
    </submittedName>
</protein>
<evidence type="ECO:0000313" key="3">
    <source>
        <dbReference type="EMBL" id="GGQ70584.1"/>
    </source>
</evidence>
<sequence length="219" mass="21594">MDDKDTGAEAGTGAKSGETRSGEAARDVTGISVEKSPEAPAGTSDEEATATAGQETAEPEAAEPGVDGQEADGQGADGPEGARSRNAASAGVGQGAAAVVSAGLGIVSLSGSWLGTVAQARESLFGQLETAADAGVATQIQQVYGDSWNANALVAGVFALVALVVGVVVLVRPAFGAPDRTQAPWIKSVAWAGVSLGVIGLVLAALKYSDVLLSMPTTS</sequence>
<reference evidence="3" key="1">
    <citation type="journal article" date="2014" name="Int. J. Syst. Evol. Microbiol.">
        <title>Complete genome sequence of Corynebacterium casei LMG S-19264T (=DSM 44701T), isolated from a smear-ripened cheese.</title>
        <authorList>
            <consortium name="US DOE Joint Genome Institute (JGI-PGF)"/>
            <person name="Walter F."/>
            <person name="Albersmeier A."/>
            <person name="Kalinowski J."/>
            <person name="Ruckert C."/>
        </authorList>
    </citation>
    <scope>NUCLEOTIDE SEQUENCE</scope>
    <source>
        <strain evidence="3">JCM 3131</strain>
    </source>
</reference>